<dbReference type="InterPro" id="IPR012171">
    <property type="entry name" value="Fatty_acid_desaturase"/>
</dbReference>
<feature type="transmembrane region" description="Helical" evidence="1">
    <location>
        <begin position="171"/>
        <end position="192"/>
    </location>
</feature>
<keyword evidence="1" id="KW-1133">Transmembrane helix</keyword>
<dbReference type="InterPro" id="IPR005804">
    <property type="entry name" value="FA_desaturase_dom"/>
</dbReference>
<dbReference type="AlphaFoldDB" id="A0A0J9E4E6"/>
<evidence type="ECO:0000259" key="2">
    <source>
        <dbReference type="Pfam" id="PF00487"/>
    </source>
</evidence>
<accession>A0A0J9E4E6</accession>
<reference evidence="3 4" key="1">
    <citation type="submission" date="2015-06" db="EMBL/GenBank/DDBJ databases">
        <title>Draft genome sequence of an Alphaproteobacteria species associated to the Mediterranean sponge Oscarella lobularis.</title>
        <authorList>
            <person name="Jourda C."/>
            <person name="Santini S."/>
            <person name="Claverie J.-M."/>
        </authorList>
    </citation>
    <scope>NUCLEOTIDE SEQUENCE [LARGE SCALE GENOMIC DNA]</scope>
    <source>
        <strain evidence="3">IGS</strain>
    </source>
</reference>
<protein>
    <submittedName>
        <fullName evidence="3">Fatty acid desaturase</fullName>
    </submittedName>
</protein>
<dbReference type="PANTHER" id="PTHR19353:SF73">
    <property type="entry name" value="FATTY ACID DESATURASE"/>
    <property type="match status" value="1"/>
</dbReference>
<feature type="transmembrane region" description="Helical" evidence="1">
    <location>
        <begin position="20"/>
        <end position="37"/>
    </location>
</feature>
<dbReference type="GO" id="GO:0016020">
    <property type="term" value="C:membrane"/>
    <property type="evidence" value="ECO:0007669"/>
    <property type="project" value="TreeGrafter"/>
</dbReference>
<evidence type="ECO:0000256" key="1">
    <source>
        <dbReference type="SAM" id="Phobius"/>
    </source>
</evidence>
<dbReference type="RefSeq" id="WP_049643310.1">
    <property type="nucleotide sequence ID" value="NZ_LFTY01000002.1"/>
</dbReference>
<dbReference type="PANTHER" id="PTHR19353">
    <property type="entry name" value="FATTY ACID DESATURASE 2"/>
    <property type="match status" value="1"/>
</dbReference>
<comment type="caution">
    <text evidence="3">The sequence shown here is derived from an EMBL/GenBank/DDBJ whole genome shotgun (WGS) entry which is preliminary data.</text>
</comment>
<feature type="transmembrane region" description="Helical" evidence="1">
    <location>
        <begin position="147"/>
        <end position="165"/>
    </location>
</feature>
<dbReference type="STRING" id="1675527.AIOL_002567"/>
<keyword evidence="1" id="KW-0472">Membrane</keyword>
<dbReference type="Pfam" id="PF00487">
    <property type="entry name" value="FA_desaturase"/>
    <property type="match status" value="1"/>
</dbReference>
<dbReference type="CDD" id="cd03507">
    <property type="entry name" value="Delta12-FADS-like"/>
    <property type="match status" value="1"/>
</dbReference>
<name>A0A0J9E4E6_9RHOB</name>
<evidence type="ECO:0000313" key="3">
    <source>
        <dbReference type="EMBL" id="KMW57602.1"/>
    </source>
</evidence>
<dbReference type="GO" id="GO:0006629">
    <property type="term" value="P:lipid metabolic process"/>
    <property type="evidence" value="ECO:0007669"/>
    <property type="project" value="InterPro"/>
</dbReference>
<proteinExistence type="predicted"/>
<feature type="domain" description="Fatty acid desaturase" evidence="2">
    <location>
        <begin position="45"/>
        <end position="289"/>
    </location>
</feature>
<gene>
    <name evidence="3" type="ORF">AIOL_002567</name>
</gene>
<keyword evidence="4" id="KW-1185">Reference proteome</keyword>
<dbReference type="GO" id="GO:0016717">
    <property type="term" value="F:oxidoreductase activity, acting on paired donors, with oxidation of a pair of donors resulting in the reduction of molecular oxygen to two molecules of water"/>
    <property type="evidence" value="ECO:0007669"/>
    <property type="project" value="TreeGrafter"/>
</dbReference>
<sequence length="329" mass="38083">MDIREYLKAFTQKDNRIASLSFFGTFAAFFPGLYFAARIVDAGYWWAAAPFVMVVTFGLTRLYVLQHDLGHYSLFERKWQNDWAGVLASIFTFTPYRTGQYNHNMHHAYLGNLDHRDTTEIFTMTKREWDAADWKTRLGYRLYRNPAILIPVGGLFTYFIAYRWPKNAAKIGVAGVLAHNALMFTWFGLLYLWLGWAGLGVLAVAAVIAANMGVFMVFLQHNFEDTYWERKPDLDFRMATLQGSSCLDLGHWWDIGTCNIAYHDIHHFMPAIPSYRLRKAHHGMPEHLALRRIKWPEAFASFRLKLWDEEAKRLVPFPKSPKAAAIPAE</sequence>
<dbReference type="EMBL" id="LFTY01000002">
    <property type="protein sequence ID" value="KMW57602.1"/>
    <property type="molecule type" value="Genomic_DNA"/>
</dbReference>
<dbReference type="PATRIC" id="fig|1675527.3.peg.2691"/>
<dbReference type="OrthoDB" id="9769653at2"/>
<organism evidence="3 4">
    <name type="scientific">Candidatus Rhodobacter oscarellae</name>
    <dbReference type="NCBI Taxonomy" id="1675527"/>
    <lineage>
        <taxon>Bacteria</taxon>
        <taxon>Pseudomonadati</taxon>
        <taxon>Pseudomonadota</taxon>
        <taxon>Alphaproteobacteria</taxon>
        <taxon>Rhodobacterales</taxon>
        <taxon>Rhodobacter group</taxon>
        <taxon>Rhodobacter</taxon>
    </lineage>
</organism>
<evidence type="ECO:0000313" key="4">
    <source>
        <dbReference type="Proteomes" id="UP000037178"/>
    </source>
</evidence>
<feature type="transmembrane region" description="Helical" evidence="1">
    <location>
        <begin position="199"/>
        <end position="219"/>
    </location>
</feature>
<feature type="transmembrane region" description="Helical" evidence="1">
    <location>
        <begin position="43"/>
        <end position="64"/>
    </location>
</feature>
<keyword evidence="1" id="KW-0812">Transmembrane</keyword>
<dbReference type="Proteomes" id="UP000037178">
    <property type="component" value="Unassembled WGS sequence"/>
</dbReference>